<dbReference type="InterPro" id="IPR017938">
    <property type="entry name" value="Riboflavin_synthase-like_b-brl"/>
</dbReference>
<dbReference type="SUPFAM" id="SSF52343">
    <property type="entry name" value="Ferredoxin reductase-like, C-terminal NADP-linked domain"/>
    <property type="match status" value="1"/>
</dbReference>
<name>X1GWC6_9ZZZZ</name>
<gene>
    <name evidence="2" type="ORF">S03H2_29220</name>
</gene>
<dbReference type="SUPFAM" id="SSF63380">
    <property type="entry name" value="Riboflavin synthase domain-like"/>
    <property type="match status" value="1"/>
</dbReference>
<dbReference type="NCBIfam" id="NF004862">
    <property type="entry name" value="PRK06222.1"/>
    <property type="match status" value="1"/>
</dbReference>
<sequence>MRQDLVPNIHLFKVASPNVAKKAQAGQFVVIRVDERGERIPLTIADWDREEGSITIVFMEVGTTTYRLALLGAGDFIADFIGPLGIPSHIKKFGTVVCVAGGFAVATIMPIARAMRMEGNRVISIMGARNKALIFWEDELRSVSDQLIVTTDDGSYARKGLVTEPLKD</sequence>
<dbReference type="InterPro" id="IPR050353">
    <property type="entry name" value="PyrK_electron_transfer"/>
</dbReference>
<dbReference type="PANTHER" id="PTHR43513">
    <property type="entry name" value="DIHYDROOROTATE DEHYDROGENASE B (NAD(+)), ELECTRON TRANSFER SUBUNIT"/>
    <property type="match status" value="1"/>
</dbReference>
<proteinExistence type="predicted"/>
<keyword evidence="1" id="KW-1133">Transmembrane helix</keyword>
<evidence type="ECO:0000313" key="2">
    <source>
        <dbReference type="EMBL" id="GAH61447.1"/>
    </source>
</evidence>
<protein>
    <recommendedName>
        <fullName evidence="3">FAD-binding FR-type domain-containing protein</fullName>
    </recommendedName>
</protein>
<evidence type="ECO:0008006" key="3">
    <source>
        <dbReference type="Google" id="ProtNLM"/>
    </source>
</evidence>
<feature type="transmembrane region" description="Helical" evidence="1">
    <location>
        <begin position="93"/>
        <end position="112"/>
    </location>
</feature>
<dbReference type="Gene3D" id="3.40.50.80">
    <property type="entry name" value="Nucleotide-binding domain of ferredoxin-NADP reductase (FNR) module"/>
    <property type="match status" value="1"/>
</dbReference>
<dbReference type="AlphaFoldDB" id="X1GWC6"/>
<accession>X1GWC6</accession>
<comment type="caution">
    <text evidence="2">The sequence shown here is derived from an EMBL/GenBank/DDBJ whole genome shotgun (WGS) entry which is preliminary data.</text>
</comment>
<dbReference type="InterPro" id="IPR039261">
    <property type="entry name" value="FNR_nucleotide-bd"/>
</dbReference>
<dbReference type="PANTHER" id="PTHR43513:SF3">
    <property type="entry name" value="DIHYDROOROTATE DEHYDROGENASE B (NAD(+)), ELECTRON TRANSFER SUBUNIT-RELATED"/>
    <property type="match status" value="1"/>
</dbReference>
<reference evidence="2" key="1">
    <citation type="journal article" date="2014" name="Front. Microbiol.">
        <title>High frequency of phylogenetically diverse reductive dehalogenase-homologous genes in deep subseafloor sedimentary metagenomes.</title>
        <authorList>
            <person name="Kawai M."/>
            <person name="Futagami T."/>
            <person name="Toyoda A."/>
            <person name="Takaki Y."/>
            <person name="Nishi S."/>
            <person name="Hori S."/>
            <person name="Arai W."/>
            <person name="Tsubouchi T."/>
            <person name="Morono Y."/>
            <person name="Uchiyama I."/>
            <person name="Ito T."/>
            <person name="Fujiyama A."/>
            <person name="Inagaki F."/>
            <person name="Takami H."/>
        </authorList>
    </citation>
    <scope>NUCLEOTIDE SEQUENCE</scope>
    <source>
        <strain evidence="2">Expedition CK06-06</strain>
    </source>
</reference>
<dbReference type="EMBL" id="BARU01017625">
    <property type="protein sequence ID" value="GAH61447.1"/>
    <property type="molecule type" value="Genomic_DNA"/>
</dbReference>
<dbReference type="Gene3D" id="2.40.30.10">
    <property type="entry name" value="Translation factors"/>
    <property type="match status" value="1"/>
</dbReference>
<feature type="non-terminal residue" evidence="2">
    <location>
        <position position="168"/>
    </location>
</feature>
<evidence type="ECO:0000256" key="1">
    <source>
        <dbReference type="SAM" id="Phobius"/>
    </source>
</evidence>
<keyword evidence="1" id="KW-0472">Membrane</keyword>
<keyword evidence="1" id="KW-0812">Transmembrane</keyword>
<dbReference type="CDD" id="cd06219">
    <property type="entry name" value="DHOD_e_trans_like1"/>
    <property type="match status" value="1"/>
</dbReference>
<organism evidence="2">
    <name type="scientific">marine sediment metagenome</name>
    <dbReference type="NCBI Taxonomy" id="412755"/>
    <lineage>
        <taxon>unclassified sequences</taxon>
        <taxon>metagenomes</taxon>
        <taxon>ecological metagenomes</taxon>
    </lineage>
</organism>